<dbReference type="SMART" id="SM00225">
    <property type="entry name" value="BTB"/>
    <property type="match status" value="1"/>
</dbReference>
<dbReference type="EMBL" id="NCKU01002114">
    <property type="protein sequence ID" value="RWS10383.1"/>
    <property type="molecule type" value="Genomic_DNA"/>
</dbReference>
<dbReference type="GO" id="GO:0048512">
    <property type="term" value="P:circadian behavior"/>
    <property type="evidence" value="ECO:0007669"/>
    <property type="project" value="TreeGrafter"/>
</dbReference>
<evidence type="ECO:0000313" key="3">
    <source>
        <dbReference type="EMBL" id="RWS11450.1"/>
    </source>
</evidence>
<dbReference type="AlphaFoldDB" id="A0A3S3P8W3"/>
<dbReference type="PANTHER" id="PTHR46306:SF1">
    <property type="entry name" value="BTB_POZ DOMAIN-CONTAINING PROTEIN 9"/>
    <property type="match status" value="1"/>
</dbReference>
<dbReference type="GO" id="GO:0008344">
    <property type="term" value="P:adult locomotory behavior"/>
    <property type="evidence" value="ECO:0007669"/>
    <property type="project" value="TreeGrafter"/>
</dbReference>
<dbReference type="EMBL" id="NCKU01001698">
    <property type="protein sequence ID" value="RWS11450.1"/>
    <property type="molecule type" value="Genomic_DNA"/>
</dbReference>
<dbReference type="GO" id="GO:0005737">
    <property type="term" value="C:cytoplasm"/>
    <property type="evidence" value="ECO:0007669"/>
    <property type="project" value="TreeGrafter"/>
</dbReference>
<accession>A0A3S3P8W3</accession>
<dbReference type="GO" id="GO:0050804">
    <property type="term" value="P:modulation of chemical synaptic transmission"/>
    <property type="evidence" value="ECO:0007669"/>
    <property type="project" value="TreeGrafter"/>
</dbReference>
<dbReference type="Proteomes" id="UP000285301">
    <property type="component" value="Unassembled WGS sequence"/>
</dbReference>
<evidence type="ECO:0000313" key="2">
    <source>
        <dbReference type="EMBL" id="RWS10383.1"/>
    </source>
</evidence>
<keyword evidence="4" id="KW-1185">Reference proteome</keyword>
<dbReference type="PANTHER" id="PTHR46306">
    <property type="entry name" value="BTB/POZ DOMAIN-CONTAINING PROTEIN 9"/>
    <property type="match status" value="1"/>
</dbReference>
<dbReference type="SUPFAM" id="SSF49785">
    <property type="entry name" value="Galactose-binding domain-like"/>
    <property type="match status" value="1"/>
</dbReference>
<organism evidence="2 4">
    <name type="scientific">Dinothrombium tinctorium</name>
    <dbReference type="NCBI Taxonomy" id="1965070"/>
    <lineage>
        <taxon>Eukaryota</taxon>
        <taxon>Metazoa</taxon>
        <taxon>Ecdysozoa</taxon>
        <taxon>Arthropoda</taxon>
        <taxon>Chelicerata</taxon>
        <taxon>Arachnida</taxon>
        <taxon>Acari</taxon>
        <taxon>Acariformes</taxon>
        <taxon>Trombidiformes</taxon>
        <taxon>Prostigmata</taxon>
        <taxon>Anystina</taxon>
        <taxon>Parasitengona</taxon>
        <taxon>Trombidioidea</taxon>
        <taxon>Trombidiidae</taxon>
        <taxon>Dinothrombium</taxon>
    </lineage>
</organism>
<dbReference type="Pfam" id="PF07707">
    <property type="entry name" value="BACK"/>
    <property type="match status" value="1"/>
</dbReference>
<feature type="domain" description="BTB" evidence="1">
    <location>
        <begin position="47"/>
        <end position="114"/>
    </location>
</feature>
<gene>
    <name evidence="2" type="ORF">B4U79_06870</name>
    <name evidence="3" type="ORF">B4U79_09272</name>
</gene>
<protein>
    <submittedName>
        <fullName evidence="2">BTB/POZ domain-containing protein 9-like isoform X1</fullName>
    </submittedName>
</protein>
<dbReference type="Gene3D" id="3.30.710.10">
    <property type="entry name" value="Potassium Channel Kv1.1, Chain A"/>
    <property type="match status" value="1"/>
</dbReference>
<dbReference type="PROSITE" id="PS50097">
    <property type="entry name" value="BTB"/>
    <property type="match status" value="1"/>
</dbReference>
<proteinExistence type="predicted"/>
<dbReference type="InterPro" id="IPR011333">
    <property type="entry name" value="SKP1/BTB/POZ_sf"/>
</dbReference>
<evidence type="ECO:0000313" key="4">
    <source>
        <dbReference type="Proteomes" id="UP000285301"/>
    </source>
</evidence>
<dbReference type="SUPFAM" id="SSF54695">
    <property type="entry name" value="POZ domain"/>
    <property type="match status" value="1"/>
</dbReference>
<dbReference type="Gene3D" id="1.25.40.420">
    <property type="match status" value="1"/>
</dbReference>
<sequence length="608" mass="72110">MANVASFEIANNRFNKKRKLDSAYIAIEDKSDICSDIDKLLFSGEFSDVTIEVENERFKAHRVILAARSDFFRCLCYNGMRESNKDVIQLKDISKSTFRILLKYIYTGTIITDEMKSCIFELIYFSDCYCLPKLHKKLIKFLSENLDPDLTLKAYEIAKLYEIKELMDASLNYIENNPCETLYHPSFDETSLDCVRDILKSDTLRISEIKIYEILERYLSNNNYSDSEAKSIVKEIVRFPLISYDNIIGRLHFDGMFNVKECLELMKIKDSTRSTKINYRHILQKDTNYVISCQSCEVIKGQPEIKLAFASTKLYGSKFLDESKQDSVIEFTLGKRCKVNHIKMIAYIQPLRRERRPSRISHRLRNSNNQRLPLDESQIEKRYDYRYSYEVLVSPDQKHWETAFKSRVFSTLWQNIYFEPKIVKYLRIVVLEVDDSIVTAFFHLLNFQCFYSTKNFECDRHSLVPYFNIISSPKIPKDYPGPVQEEYYCTYSDRTKTEKYNIFSAHDISDDEDKYLLFTLCQDCYVDTIVVHLWDRDQRLYDFDVSCGVYENDLEIIESRKRQRGEQIIRFRPMVIRFIKLKATAIYNARTDEFRVINLEVYKQQENR</sequence>
<dbReference type="Pfam" id="PF00651">
    <property type="entry name" value="BTB"/>
    <property type="match status" value="1"/>
</dbReference>
<dbReference type="SMART" id="SM00875">
    <property type="entry name" value="BACK"/>
    <property type="match status" value="1"/>
</dbReference>
<evidence type="ECO:0000259" key="1">
    <source>
        <dbReference type="PROSITE" id="PS50097"/>
    </source>
</evidence>
<name>A0A3S3P8W3_9ACAR</name>
<dbReference type="Gene3D" id="2.60.120.260">
    <property type="entry name" value="Galactose-binding domain-like"/>
    <property type="match status" value="1"/>
</dbReference>
<dbReference type="InterPro" id="IPR008979">
    <property type="entry name" value="Galactose-bd-like_sf"/>
</dbReference>
<dbReference type="InterPro" id="IPR052407">
    <property type="entry name" value="BTB_POZ_domain_cont_9"/>
</dbReference>
<dbReference type="InterPro" id="IPR011705">
    <property type="entry name" value="BACK"/>
</dbReference>
<dbReference type="OrthoDB" id="6415400at2759"/>
<dbReference type="STRING" id="1965070.A0A3S3P8W3"/>
<comment type="caution">
    <text evidence="2">The sequence shown here is derived from an EMBL/GenBank/DDBJ whole genome shotgun (WGS) entry which is preliminary data.</text>
</comment>
<dbReference type="InterPro" id="IPR000210">
    <property type="entry name" value="BTB/POZ_dom"/>
</dbReference>
<reference evidence="2 4" key="1">
    <citation type="journal article" date="2018" name="Gigascience">
        <title>Genomes of trombidid mites reveal novel predicted allergens and laterally-transferred genes associated with secondary metabolism.</title>
        <authorList>
            <person name="Dong X."/>
            <person name="Chaisiri K."/>
            <person name="Xia D."/>
            <person name="Armstrong S.D."/>
            <person name="Fang Y."/>
            <person name="Donnelly M.J."/>
            <person name="Kadowaki T."/>
            <person name="McGarry J.W."/>
            <person name="Darby A.C."/>
            <person name="Makepeace B.L."/>
        </authorList>
    </citation>
    <scope>NUCLEOTIDE SEQUENCE [LARGE SCALE GENOMIC DNA]</scope>
    <source>
        <strain evidence="2">UoL-WK</strain>
    </source>
</reference>
<reference evidence="2" key="2">
    <citation type="submission" date="2018-11" db="EMBL/GenBank/DDBJ databases">
        <title>Trombidioid mite genomics.</title>
        <authorList>
            <person name="Dong X."/>
        </authorList>
    </citation>
    <scope>NUCLEOTIDE SEQUENCE</scope>
    <source>
        <strain evidence="2">UoL-WK</strain>
    </source>
</reference>